<dbReference type="STRING" id="112090.W4FL29"/>
<protein>
    <recommendedName>
        <fullName evidence="1">Integrase zinc-binding domain-containing protein</fullName>
    </recommendedName>
</protein>
<sequence>MCVIAHQGVSGHRSIAATTKSVSDKFVWESLSTDIEAFVRTCLHGLCIDGESIPRPLGSVLHADKPSSLQHVGQNQVSSIDAGKADLAHLCDVHPISVSHND</sequence>
<name>W4FL29_APHAT</name>
<dbReference type="GeneID" id="20818395"/>
<dbReference type="AlphaFoldDB" id="W4FL29"/>
<accession>W4FL29</accession>
<reference evidence="2" key="1">
    <citation type="submission" date="2013-12" db="EMBL/GenBank/DDBJ databases">
        <title>The Genome Sequence of Aphanomyces astaci APO3.</title>
        <authorList>
            <consortium name="The Broad Institute Genomics Platform"/>
            <person name="Russ C."/>
            <person name="Tyler B."/>
            <person name="van West P."/>
            <person name="Dieguez-Uribeondo J."/>
            <person name="Young S.K."/>
            <person name="Zeng Q."/>
            <person name="Gargeya S."/>
            <person name="Fitzgerald M."/>
            <person name="Abouelleil A."/>
            <person name="Alvarado L."/>
            <person name="Chapman S.B."/>
            <person name="Gainer-Dewar J."/>
            <person name="Goldberg J."/>
            <person name="Griggs A."/>
            <person name="Gujja S."/>
            <person name="Hansen M."/>
            <person name="Howarth C."/>
            <person name="Imamovic A."/>
            <person name="Ireland A."/>
            <person name="Larimer J."/>
            <person name="McCowan C."/>
            <person name="Murphy C."/>
            <person name="Pearson M."/>
            <person name="Poon T.W."/>
            <person name="Priest M."/>
            <person name="Roberts A."/>
            <person name="Saif S."/>
            <person name="Shea T."/>
            <person name="Sykes S."/>
            <person name="Wortman J."/>
            <person name="Nusbaum C."/>
            <person name="Birren B."/>
        </authorList>
    </citation>
    <scope>NUCLEOTIDE SEQUENCE [LARGE SCALE GENOMIC DNA]</scope>
    <source>
        <strain evidence="2">APO3</strain>
    </source>
</reference>
<dbReference type="InterPro" id="IPR041588">
    <property type="entry name" value="Integrase_H2C2"/>
</dbReference>
<dbReference type="RefSeq" id="XP_009843114.1">
    <property type="nucleotide sequence ID" value="XM_009844812.1"/>
</dbReference>
<dbReference type="OrthoDB" id="88547at2759"/>
<evidence type="ECO:0000313" key="2">
    <source>
        <dbReference type="EMBL" id="ETV67423.1"/>
    </source>
</evidence>
<proteinExistence type="predicted"/>
<evidence type="ECO:0000259" key="1">
    <source>
        <dbReference type="Pfam" id="PF17921"/>
    </source>
</evidence>
<dbReference type="Gene3D" id="1.10.340.70">
    <property type="match status" value="1"/>
</dbReference>
<dbReference type="VEuPathDB" id="FungiDB:H257_16399"/>
<gene>
    <name evidence="2" type="ORF">H257_16399</name>
</gene>
<dbReference type="Pfam" id="PF17921">
    <property type="entry name" value="Integrase_H2C2"/>
    <property type="match status" value="1"/>
</dbReference>
<dbReference type="EMBL" id="KI913198">
    <property type="protein sequence ID" value="ETV67423.1"/>
    <property type="molecule type" value="Genomic_DNA"/>
</dbReference>
<organism evidence="2">
    <name type="scientific">Aphanomyces astaci</name>
    <name type="common">Crayfish plague agent</name>
    <dbReference type="NCBI Taxonomy" id="112090"/>
    <lineage>
        <taxon>Eukaryota</taxon>
        <taxon>Sar</taxon>
        <taxon>Stramenopiles</taxon>
        <taxon>Oomycota</taxon>
        <taxon>Saprolegniomycetes</taxon>
        <taxon>Saprolegniales</taxon>
        <taxon>Verrucalvaceae</taxon>
        <taxon>Aphanomyces</taxon>
    </lineage>
</organism>
<feature type="domain" description="Integrase zinc-binding" evidence="1">
    <location>
        <begin position="5"/>
        <end position="43"/>
    </location>
</feature>